<reference evidence="1" key="1">
    <citation type="journal article" date="2020" name="mSystems">
        <title>Genome- and Community-Level Interaction Insights into Carbon Utilization and Element Cycling Functions of Hydrothermarchaeota in Hydrothermal Sediment.</title>
        <authorList>
            <person name="Zhou Z."/>
            <person name="Liu Y."/>
            <person name="Xu W."/>
            <person name="Pan J."/>
            <person name="Luo Z.H."/>
            <person name="Li M."/>
        </authorList>
    </citation>
    <scope>NUCLEOTIDE SEQUENCE [LARGE SCALE GENOMIC DNA]</scope>
    <source>
        <strain evidence="1">SpSt-258</strain>
    </source>
</reference>
<evidence type="ECO:0000313" key="1">
    <source>
        <dbReference type="EMBL" id="HDY58687.1"/>
    </source>
</evidence>
<dbReference type="GO" id="GO:0016491">
    <property type="term" value="F:oxidoreductase activity"/>
    <property type="evidence" value="ECO:0007669"/>
    <property type="project" value="InterPro"/>
</dbReference>
<sequence length="389" mass="42657">MERRKFIKILMAGGIGVLFKRFLSNPLTSLFPDSRYLPPPQINNFSSEIVLNSRRSYHSGYTNNLSDQILANVLWAASRAPLIGTNRIIYVARTDNVYRYDPNLYDIILHLSGNHKSETNAAFEVGIACDIAEDAGTSIQYALLSAISFWNTTTNQPACIPKESATTNANSTWNPGLTVQMVNVYGLMGSVCGTVILENALANLKYGSLFSDTELTLNQLSQLAWASYGNTPHTTSNGRAGITVPSAVANYYLTGRIYIVRSVGVERYHIRLSSGGANTRDHRIERMTDGDRRPQLRNVITRLPQTAPNYFIYCATTASRHQLLEAGFAGASALLQATSMNLQGYFTANFSSSERTAIINALGIPSTDLPLFIFSAGVCGDKRAQGDRI</sequence>
<organism evidence="1">
    <name type="scientific">candidate division WOR-3 bacterium</name>
    <dbReference type="NCBI Taxonomy" id="2052148"/>
    <lineage>
        <taxon>Bacteria</taxon>
        <taxon>Bacteria division WOR-3</taxon>
    </lineage>
</organism>
<evidence type="ECO:0008006" key="2">
    <source>
        <dbReference type="Google" id="ProtNLM"/>
    </source>
</evidence>
<comment type="caution">
    <text evidence="1">The sequence shown here is derived from an EMBL/GenBank/DDBJ whole genome shotgun (WGS) entry which is preliminary data.</text>
</comment>
<dbReference type="Gene3D" id="3.40.109.10">
    <property type="entry name" value="NADH Oxidase"/>
    <property type="match status" value="1"/>
</dbReference>
<proteinExistence type="predicted"/>
<gene>
    <name evidence="1" type="ORF">ENP86_03945</name>
</gene>
<dbReference type="EMBL" id="DSKY01000012">
    <property type="protein sequence ID" value="HDY58687.1"/>
    <property type="molecule type" value="Genomic_DNA"/>
</dbReference>
<dbReference type="SUPFAM" id="SSF55469">
    <property type="entry name" value="FMN-dependent nitroreductase-like"/>
    <property type="match status" value="1"/>
</dbReference>
<accession>A0A7V0Z4Z8</accession>
<protein>
    <recommendedName>
        <fullName evidence="2">SagB/ThcOx family dehydrogenase</fullName>
    </recommendedName>
</protein>
<name>A0A7V0Z4Z8_UNCW3</name>
<dbReference type="AlphaFoldDB" id="A0A7V0Z4Z8"/>
<dbReference type="InterPro" id="IPR000415">
    <property type="entry name" value="Nitroreductase-like"/>
</dbReference>